<gene>
    <name evidence="9" type="ORF">TR88132</name>
</gene>
<evidence type="ECO:0000256" key="2">
    <source>
        <dbReference type="ARBA" id="ARBA00022695"/>
    </source>
</evidence>
<dbReference type="PANTHER" id="PTHR37984">
    <property type="entry name" value="PROTEIN CBG26694"/>
    <property type="match status" value="1"/>
</dbReference>
<keyword evidence="6" id="KW-0695">RNA-directed DNA polymerase</keyword>
<accession>A0A0X3PMS4</accession>
<keyword evidence="3" id="KW-0540">Nuclease</keyword>
<keyword evidence="2" id="KW-0548">Nucleotidyltransferase</keyword>
<evidence type="ECO:0000256" key="6">
    <source>
        <dbReference type="ARBA" id="ARBA00022918"/>
    </source>
</evidence>
<evidence type="ECO:0000256" key="4">
    <source>
        <dbReference type="ARBA" id="ARBA00022759"/>
    </source>
</evidence>
<evidence type="ECO:0000313" key="9">
    <source>
        <dbReference type="EMBL" id="JAP53231.1"/>
    </source>
</evidence>
<evidence type="ECO:0000256" key="3">
    <source>
        <dbReference type="ARBA" id="ARBA00022722"/>
    </source>
</evidence>
<dbReference type="AlphaFoldDB" id="A0A0X3PMS4"/>
<dbReference type="InterPro" id="IPR041373">
    <property type="entry name" value="RT_RNaseH"/>
</dbReference>
<dbReference type="PANTHER" id="PTHR37984:SF5">
    <property type="entry name" value="PROTEIN NYNRIN-LIKE"/>
    <property type="match status" value="1"/>
</dbReference>
<dbReference type="Gene3D" id="3.10.20.370">
    <property type="match status" value="1"/>
</dbReference>
<evidence type="ECO:0000256" key="1">
    <source>
        <dbReference type="ARBA" id="ARBA00022679"/>
    </source>
</evidence>
<keyword evidence="1" id="KW-0808">Transferase</keyword>
<feature type="region of interest" description="Disordered" evidence="7">
    <location>
        <begin position="275"/>
        <end position="298"/>
    </location>
</feature>
<dbReference type="InterPro" id="IPR050951">
    <property type="entry name" value="Retrovirus_Pol_polyprotein"/>
</dbReference>
<feature type="non-terminal residue" evidence="9">
    <location>
        <position position="298"/>
    </location>
</feature>
<dbReference type="SUPFAM" id="SSF56672">
    <property type="entry name" value="DNA/RNA polymerases"/>
    <property type="match status" value="1"/>
</dbReference>
<dbReference type="Pfam" id="PF17917">
    <property type="entry name" value="RT_RNaseH"/>
    <property type="match status" value="1"/>
</dbReference>
<sequence>MSLPAGQSTLPGPPHCSLIYVPPPDRVERVRIWPTPTNQEELRSFLVPISYYRRLIRNCAHTASPLHKLTEKGREFVWSDDCVQAFNNLRAALCSAPLLALPNLYKDSPPFILDTDASGYAIGAVLSQADAANVEHPICFASNTLTEPHRRYCKFRRELLAITVFIHQFKHLLIGKRFIIRTDHRALQWLSSFKDPMDQLARWQEFLQDFDCQFRPGHKQGNAHALSRLPQSDGLMTDSTTTSINAITASEPIKHTWSKSPSSDPDTETIYRHLTRGLPKPTERDMQGTSLRTHLLLH</sequence>
<dbReference type="InterPro" id="IPR043128">
    <property type="entry name" value="Rev_trsase/Diguanyl_cyclase"/>
</dbReference>
<dbReference type="GO" id="GO:0003964">
    <property type="term" value="F:RNA-directed DNA polymerase activity"/>
    <property type="evidence" value="ECO:0007669"/>
    <property type="project" value="UniProtKB-KW"/>
</dbReference>
<dbReference type="Gene3D" id="3.30.70.270">
    <property type="match status" value="1"/>
</dbReference>
<keyword evidence="4" id="KW-0255">Endonuclease</keyword>
<dbReference type="GO" id="GO:0016787">
    <property type="term" value="F:hydrolase activity"/>
    <property type="evidence" value="ECO:0007669"/>
    <property type="project" value="UniProtKB-KW"/>
</dbReference>
<evidence type="ECO:0000259" key="8">
    <source>
        <dbReference type="Pfam" id="PF17917"/>
    </source>
</evidence>
<organism evidence="9">
    <name type="scientific">Schistocephalus solidus</name>
    <name type="common">Tapeworm</name>
    <dbReference type="NCBI Taxonomy" id="70667"/>
    <lineage>
        <taxon>Eukaryota</taxon>
        <taxon>Metazoa</taxon>
        <taxon>Spiralia</taxon>
        <taxon>Lophotrochozoa</taxon>
        <taxon>Platyhelminthes</taxon>
        <taxon>Cestoda</taxon>
        <taxon>Eucestoda</taxon>
        <taxon>Diphyllobothriidea</taxon>
        <taxon>Diphyllobothriidae</taxon>
        <taxon>Schistocephalus</taxon>
    </lineage>
</organism>
<protein>
    <recommendedName>
        <fullName evidence="8">Reverse transcriptase RNase H-like domain-containing protein</fullName>
    </recommendedName>
</protein>
<name>A0A0X3PMS4_SCHSO</name>
<dbReference type="InterPro" id="IPR043502">
    <property type="entry name" value="DNA/RNA_pol_sf"/>
</dbReference>
<keyword evidence="5" id="KW-0378">Hydrolase</keyword>
<feature type="domain" description="Reverse transcriptase RNase H-like" evidence="8">
    <location>
        <begin position="108"/>
        <end position="210"/>
    </location>
</feature>
<dbReference type="FunFam" id="3.10.20.370:FF:000001">
    <property type="entry name" value="Retrovirus-related Pol polyprotein from transposon 17.6-like protein"/>
    <property type="match status" value="1"/>
</dbReference>
<dbReference type="CDD" id="cd09274">
    <property type="entry name" value="RNase_HI_RT_Ty3"/>
    <property type="match status" value="1"/>
</dbReference>
<dbReference type="GO" id="GO:0004519">
    <property type="term" value="F:endonuclease activity"/>
    <property type="evidence" value="ECO:0007669"/>
    <property type="project" value="UniProtKB-KW"/>
</dbReference>
<evidence type="ECO:0000256" key="7">
    <source>
        <dbReference type="SAM" id="MobiDB-lite"/>
    </source>
</evidence>
<proteinExistence type="predicted"/>
<dbReference type="FunFam" id="3.30.70.270:FF:000020">
    <property type="entry name" value="Transposon Tf2-6 polyprotein-like Protein"/>
    <property type="match status" value="1"/>
</dbReference>
<dbReference type="EMBL" id="GEEE01009994">
    <property type="protein sequence ID" value="JAP53231.1"/>
    <property type="molecule type" value="Transcribed_RNA"/>
</dbReference>
<evidence type="ECO:0000256" key="5">
    <source>
        <dbReference type="ARBA" id="ARBA00022801"/>
    </source>
</evidence>
<reference evidence="9" key="1">
    <citation type="submission" date="2016-01" db="EMBL/GenBank/DDBJ databases">
        <title>Reference transcriptome for the parasite Schistocephalus solidus: insights into the molecular evolution of parasitism.</title>
        <authorList>
            <person name="Hebert F.O."/>
            <person name="Grambauer S."/>
            <person name="Barber I."/>
            <person name="Landry C.R."/>
            <person name="Aubin-Horth N."/>
        </authorList>
    </citation>
    <scope>NUCLEOTIDE SEQUENCE</scope>
</reference>